<dbReference type="InterPro" id="IPR050469">
    <property type="entry name" value="Diguanylate_Cyclase"/>
</dbReference>
<keyword evidence="5" id="KW-0808">Transferase</keyword>
<dbReference type="FunFam" id="3.30.70.270:FF:000001">
    <property type="entry name" value="Diguanylate cyclase domain protein"/>
    <property type="match status" value="1"/>
</dbReference>
<dbReference type="AlphaFoldDB" id="A0A447IFB6"/>
<dbReference type="CDD" id="cd01949">
    <property type="entry name" value="GGDEF"/>
    <property type="match status" value="1"/>
</dbReference>
<keyword evidence="2" id="KW-1133">Transmembrane helix</keyword>
<dbReference type="GO" id="GO:0007165">
    <property type="term" value="P:signal transduction"/>
    <property type="evidence" value="ECO:0007669"/>
    <property type="project" value="InterPro"/>
</dbReference>
<organism evidence="5 6">
    <name type="scientific">Devosia equisanguinis</name>
    <dbReference type="NCBI Taxonomy" id="2490941"/>
    <lineage>
        <taxon>Bacteria</taxon>
        <taxon>Pseudomonadati</taxon>
        <taxon>Pseudomonadota</taxon>
        <taxon>Alphaproteobacteria</taxon>
        <taxon>Hyphomicrobiales</taxon>
        <taxon>Devosiaceae</taxon>
        <taxon>Devosia</taxon>
    </lineage>
</organism>
<keyword evidence="6" id="KW-1185">Reference proteome</keyword>
<dbReference type="GO" id="GO:0043709">
    <property type="term" value="P:cell adhesion involved in single-species biofilm formation"/>
    <property type="evidence" value="ECO:0007669"/>
    <property type="project" value="TreeGrafter"/>
</dbReference>
<proteinExistence type="predicted"/>
<dbReference type="PROSITE" id="PS50887">
    <property type="entry name" value="GGDEF"/>
    <property type="match status" value="1"/>
</dbReference>
<accession>A0A447IFB6</accession>
<dbReference type="PANTHER" id="PTHR45138:SF24">
    <property type="entry name" value="DIGUANYLATE CYCLASE DGCC-RELATED"/>
    <property type="match status" value="1"/>
</dbReference>
<dbReference type="SMART" id="SM00267">
    <property type="entry name" value="GGDEF"/>
    <property type="match status" value="1"/>
</dbReference>
<dbReference type="SUPFAM" id="SSF55073">
    <property type="entry name" value="Nucleotide cyclase"/>
    <property type="match status" value="1"/>
</dbReference>
<evidence type="ECO:0000256" key="1">
    <source>
        <dbReference type="ARBA" id="ARBA00012528"/>
    </source>
</evidence>
<evidence type="ECO:0000259" key="3">
    <source>
        <dbReference type="PROSITE" id="PS50885"/>
    </source>
</evidence>
<dbReference type="GO" id="GO:0005886">
    <property type="term" value="C:plasma membrane"/>
    <property type="evidence" value="ECO:0007669"/>
    <property type="project" value="TreeGrafter"/>
</dbReference>
<dbReference type="Pfam" id="PF00990">
    <property type="entry name" value="GGDEF"/>
    <property type="match status" value="1"/>
</dbReference>
<dbReference type="GO" id="GO:1902201">
    <property type="term" value="P:negative regulation of bacterial-type flagellum-dependent cell motility"/>
    <property type="evidence" value="ECO:0007669"/>
    <property type="project" value="TreeGrafter"/>
</dbReference>
<dbReference type="EMBL" id="UZWD01000038">
    <property type="protein sequence ID" value="VDS06174.1"/>
    <property type="molecule type" value="Genomic_DNA"/>
</dbReference>
<feature type="transmembrane region" description="Helical" evidence="2">
    <location>
        <begin position="12"/>
        <end position="36"/>
    </location>
</feature>
<dbReference type="CDD" id="cd06225">
    <property type="entry name" value="HAMP"/>
    <property type="match status" value="1"/>
</dbReference>
<dbReference type="OrthoDB" id="9812260at2"/>
<dbReference type="NCBIfam" id="TIGR00254">
    <property type="entry name" value="GGDEF"/>
    <property type="match status" value="1"/>
</dbReference>
<dbReference type="InterPro" id="IPR000160">
    <property type="entry name" value="GGDEF_dom"/>
</dbReference>
<dbReference type="SMART" id="SM00304">
    <property type="entry name" value="HAMP"/>
    <property type="match status" value="1"/>
</dbReference>
<evidence type="ECO:0000313" key="5">
    <source>
        <dbReference type="EMBL" id="VDS06174.1"/>
    </source>
</evidence>
<dbReference type="PROSITE" id="PS50885">
    <property type="entry name" value="HAMP"/>
    <property type="match status" value="1"/>
</dbReference>
<keyword evidence="5" id="KW-0548">Nucleotidyltransferase</keyword>
<sequence length="432" mass="46937">MLKLFKTRSLRFWVALGMILSVAPLTFSAIFGYVVLNRGVIAAFHDVSERQRTELGPLQDLRILVWDTLVPIDEHVNEGGSQRPLLYRELRGRIETGFAQVRAQFSNDPQALIHLDNATESWATADTHATELTAETLVADDPEAERKARLFHGHIAAVSDRLGQAYAVIAGAVQADYDNAVGWSESATIIFAVSLGLSLLAMIGGVALVGLIMSRSVDRLVDGAARFASGDRHHRIDISVPPELSRVAQEFNRMIARIEASETALADLARVDELTQLHNRRAFDEALARAHASYLRGSGSATLVTLDIDHFKQINDTHGHAAGDAVLRAFANTVRKSLRTSDQLYRIGGEEFAIILSQTEPEMAIDLANRIREAVAAQPIAYRDQDIAITISLGLASLADGANPAEIVEAADAALYRAKSGGRNRVVYCAGA</sequence>
<evidence type="ECO:0000259" key="4">
    <source>
        <dbReference type="PROSITE" id="PS50887"/>
    </source>
</evidence>
<dbReference type="Proteomes" id="UP000268844">
    <property type="component" value="Unassembled WGS sequence"/>
</dbReference>
<keyword evidence="2" id="KW-0812">Transmembrane</keyword>
<protein>
    <recommendedName>
        <fullName evidence="1">diguanylate cyclase</fullName>
        <ecNumber evidence="1">2.7.7.65</ecNumber>
    </recommendedName>
</protein>
<dbReference type="GO" id="GO:0052621">
    <property type="term" value="F:diguanylate cyclase activity"/>
    <property type="evidence" value="ECO:0007669"/>
    <property type="project" value="UniProtKB-EC"/>
</dbReference>
<dbReference type="Gene3D" id="3.30.70.270">
    <property type="match status" value="1"/>
</dbReference>
<dbReference type="InterPro" id="IPR003660">
    <property type="entry name" value="HAMP_dom"/>
</dbReference>
<feature type="domain" description="HAMP" evidence="3">
    <location>
        <begin position="211"/>
        <end position="263"/>
    </location>
</feature>
<evidence type="ECO:0000313" key="6">
    <source>
        <dbReference type="Proteomes" id="UP000268844"/>
    </source>
</evidence>
<feature type="domain" description="GGDEF" evidence="4">
    <location>
        <begin position="299"/>
        <end position="431"/>
    </location>
</feature>
<dbReference type="InterPro" id="IPR029787">
    <property type="entry name" value="Nucleotide_cyclase"/>
</dbReference>
<dbReference type="EC" id="2.7.7.65" evidence="1"/>
<dbReference type="Gene3D" id="6.10.340.10">
    <property type="match status" value="1"/>
</dbReference>
<dbReference type="PANTHER" id="PTHR45138">
    <property type="entry name" value="REGULATORY COMPONENTS OF SENSORY TRANSDUCTION SYSTEM"/>
    <property type="match status" value="1"/>
</dbReference>
<dbReference type="RefSeq" id="WP_126151672.1">
    <property type="nucleotide sequence ID" value="NZ_JBHTMH010000001.1"/>
</dbReference>
<dbReference type="InterPro" id="IPR043128">
    <property type="entry name" value="Rev_trsase/Diguanyl_cyclase"/>
</dbReference>
<feature type="transmembrane region" description="Helical" evidence="2">
    <location>
        <begin position="189"/>
        <end position="212"/>
    </location>
</feature>
<dbReference type="Pfam" id="PF00672">
    <property type="entry name" value="HAMP"/>
    <property type="match status" value="1"/>
</dbReference>
<keyword evidence="2" id="KW-0472">Membrane</keyword>
<name>A0A447IFB6_9HYPH</name>
<reference evidence="5 6" key="1">
    <citation type="submission" date="2018-12" db="EMBL/GenBank/DDBJ databases">
        <authorList>
            <person name="Criscuolo A."/>
        </authorList>
    </citation>
    <scope>NUCLEOTIDE SEQUENCE [LARGE SCALE GENOMIC DNA]</scope>
    <source>
        <strain evidence="5">ACIP1116281</strain>
    </source>
</reference>
<evidence type="ECO:0000256" key="2">
    <source>
        <dbReference type="SAM" id="Phobius"/>
    </source>
</evidence>
<gene>
    <name evidence="5" type="primary">ycdT_3</name>
    <name evidence="5" type="ORF">DEVEQU_03328</name>
</gene>